<dbReference type="Pfam" id="PF00183">
    <property type="entry name" value="HSP90"/>
    <property type="match status" value="1"/>
</dbReference>
<sequence>MATKIRLTCARDAGRIRALDRNNEIGDVLRDRLYRILSKADLVSNLRRIEYGTKPFMEAGDVSMVVLFWSGFLSCWTSNSNYDKKYVWESSAGGCFTVRQNTGESLGRGTKIVLHINEYQLEYMEESKIKAIVNKHSQFIGYLIKIPVEKERKKEVSDDEAEEMDEKNQEEGKKKKKKAVKV</sequence>
<dbReference type="RefSeq" id="XP_062704634.1">
    <property type="nucleotide sequence ID" value="XM_062848650.1"/>
</dbReference>
<evidence type="ECO:0000256" key="5">
    <source>
        <dbReference type="SAM" id="MobiDB-lite"/>
    </source>
</evidence>
<dbReference type="PRINTS" id="PR00775">
    <property type="entry name" value="HEATSHOCK90"/>
</dbReference>
<dbReference type="PANTHER" id="PTHR11528">
    <property type="entry name" value="HEAT SHOCK PROTEIN 90 FAMILY MEMBER"/>
    <property type="match status" value="1"/>
</dbReference>
<dbReference type="GeneID" id="134284145"/>
<dbReference type="InterPro" id="IPR020575">
    <property type="entry name" value="Hsp90_N"/>
</dbReference>
<dbReference type="RefSeq" id="XP_062698474.1">
    <property type="nucleotide sequence ID" value="XM_062842490.1"/>
</dbReference>
<accession>A0ABM1XVI1</accession>
<evidence type="ECO:0000313" key="7">
    <source>
        <dbReference type="Proteomes" id="UP000069940"/>
    </source>
</evidence>
<keyword evidence="4" id="KW-0143">Chaperone</keyword>
<reference evidence="6" key="2">
    <citation type="submission" date="2025-05" db="UniProtKB">
        <authorList>
            <consortium name="EnsemblMetazoa"/>
        </authorList>
    </citation>
    <scope>IDENTIFICATION</scope>
    <source>
        <strain evidence="6">Foshan</strain>
    </source>
</reference>
<proteinExistence type="inferred from homology"/>
<keyword evidence="7" id="KW-1185">Reference proteome</keyword>
<dbReference type="EnsemblMetazoa" id="AALFPA23_003274.R3532">
    <property type="protein sequence ID" value="AALFPA23_003274.P3532"/>
    <property type="gene ID" value="AALFPA23_003274"/>
</dbReference>
<evidence type="ECO:0000256" key="1">
    <source>
        <dbReference type="ARBA" id="ARBA00008239"/>
    </source>
</evidence>
<dbReference type="SUPFAM" id="SSF55874">
    <property type="entry name" value="ATPase domain of HSP90 chaperone/DNA topoisomerase II/histidine kinase"/>
    <property type="match status" value="1"/>
</dbReference>
<evidence type="ECO:0000256" key="2">
    <source>
        <dbReference type="ARBA" id="ARBA00022741"/>
    </source>
</evidence>
<dbReference type="EnsemblMetazoa" id="AALFPA23_002544.R2428">
    <property type="protein sequence ID" value="AALFPA23_002544.P2428"/>
    <property type="gene ID" value="AALFPA23_002544"/>
</dbReference>
<comment type="similarity">
    <text evidence="1">Belongs to the heat shock protein 90 family.</text>
</comment>
<keyword evidence="3" id="KW-0067">ATP-binding</keyword>
<protein>
    <submittedName>
        <fullName evidence="6">Uncharacterized protein</fullName>
    </submittedName>
</protein>
<dbReference type="InterPro" id="IPR036890">
    <property type="entry name" value="HATPase_C_sf"/>
</dbReference>
<evidence type="ECO:0000256" key="4">
    <source>
        <dbReference type="ARBA" id="ARBA00023186"/>
    </source>
</evidence>
<dbReference type="GeneID" id="134286927"/>
<organism evidence="6 7">
    <name type="scientific">Aedes albopictus</name>
    <name type="common">Asian tiger mosquito</name>
    <name type="synonym">Stegomyia albopicta</name>
    <dbReference type="NCBI Taxonomy" id="7160"/>
    <lineage>
        <taxon>Eukaryota</taxon>
        <taxon>Metazoa</taxon>
        <taxon>Ecdysozoa</taxon>
        <taxon>Arthropoda</taxon>
        <taxon>Hexapoda</taxon>
        <taxon>Insecta</taxon>
        <taxon>Pterygota</taxon>
        <taxon>Neoptera</taxon>
        <taxon>Endopterygota</taxon>
        <taxon>Diptera</taxon>
        <taxon>Nematocera</taxon>
        <taxon>Culicoidea</taxon>
        <taxon>Culicidae</taxon>
        <taxon>Culicinae</taxon>
        <taxon>Aedini</taxon>
        <taxon>Aedes</taxon>
        <taxon>Stegomyia</taxon>
    </lineage>
</organism>
<dbReference type="Gene3D" id="3.30.565.10">
    <property type="entry name" value="Histidine kinase-like ATPase, C-terminal domain"/>
    <property type="match status" value="1"/>
</dbReference>
<evidence type="ECO:0000313" key="6">
    <source>
        <dbReference type="EnsemblMetazoa" id="AALFPA23_003274.P3532"/>
    </source>
</evidence>
<reference evidence="7" key="1">
    <citation type="journal article" date="2015" name="Proc. Natl. Acad. Sci. U.S.A.">
        <title>Genome sequence of the Asian Tiger mosquito, Aedes albopictus, reveals insights into its biology, genetics, and evolution.</title>
        <authorList>
            <person name="Chen X.G."/>
            <person name="Jiang X."/>
            <person name="Gu J."/>
            <person name="Xu M."/>
            <person name="Wu Y."/>
            <person name="Deng Y."/>
            <person name="Zhang C."/>
            <person name="Bonizzoni M."/>
            <person name="Dermauw W."/>
            <person name="Vontas J."/>
            <person name="Armbruster P."/>
            <person name="Huang X."/>
            <person name="Yang Y."/>
            <person name="Zhang H."/>
            <person name="He W."/>
            <person name="Peng H."/>
            <person name="Liu Y."/>
            <person name="Wu K."/>
            <person name="Chen J."/>
            <person name="Lirakis M."/>
            <person name="Topalis P."/>
            <person name="Van Leeuwen T."/>
            <person name="Hall A.B."/>
            <person name="Jiang X."/>
            <person name="Thorpe C."/>
            <person name="Mueller R.L."/>
            <person name="Sun C."/>
            <person name="Waterhouse R.M."/>
            <person name="Yan G."/>
            <person name="Tu Z.J."/>
            <person name="Fang X."/>
            <person name="James A.A."/>
        </authorList>
    </citation>
    <scope>NUCLEOTIDE SEQUENCE [LARGE SCALE GENOMIC DNA]</scope>
    <source>
        <strain evidence="7">Foshan</strain>
    </source>
</reference>
<dbReference type="Proteomes" id="UP000069940">
    <property type="component" value="Unassembled WGS sequence"/>
</dbReference>
<evidence type="ECO:0000256" key="3">
    <source>
        <dbReference type="ARBA" id="ARBA00022840"/>
    </source>
</evidence>
<name>A0ABM1XVI1_AEDAL</name>
<feature type="region of interest" description="Disordered" evidence="5">
    <location>
        <begin position="151"/>
        <end position="182"/>
    </location>
</feature>
<keyword evidence="2" id="KW-0547">Nucleotide-binding</keyword>
<dbReference type="InterPro" id="IPR001404">
    <property type="entry name" value="Hsp90_fam"/>
</dbReference>